<evidence type="ECO:0000313" key="10">
    <source>
        <dbReference type="Proteomes" id="UP000035352"/>
    </source>
</evidence>
<sequence length="244" mass="26869">MNLIEFVSVRKSYWLGETEVTALDGVDFTVQRGDFVAITGPSGSGKTTMLNLLGCLDTPSAGEVRVLGQAVSSLDERELDQLRSRSVGLVLQPFDLVPVLTAFENVALPLHLHRLSRTQMQQRTQEALRSVGLERHAGFRPDQLSGGQRQRVAFARALVTRPDLILADEPTARLDSTNALALVELMKQLNAQSGVTFVFSTHDDRLLRHVTRIVDLRDGKLSVTRGARPDDGVASGRYRLLEVV</sequence>
<keyword evidence="4 9" id="KW-0067">ATP-binding</keyword>
<keyword evidence="5" id="KW-0812">Transmembrane</keyword>
<dbReference type="GO" id="GO:0098796">
    <property type="term" value="C:membrane protein complex"/>
    <property type="evidence" value="ECO:0007669"/>
    <property type="project" value="UniProtKB-ARBA"/>
</dbReference>
<keyword evidence="6" id="KW-0046">Antibiotic resistance</keyword>
<evidence type="ECO:0000259" key="8">
    <source>
        <dbReference type="PROSITE" id="PS50893"/>
    </source>
</evidence>
<keyword evidence="3" id="KW-0547">Nucleotide-binding</keyword>
<evidence type="ECO:0000256" key="4">
    <source>
        <dbReference type="ARBA" id="ARBA00022840"/>
    </source>
</evidence>
<keyword evidence="1" id="KW-0813">Transport</keyword>
<evidence type="ECO:0000256" key="2">
    <source>
        <dbReference type="ARBA" id="ARBA00022475"/>
    </source>
</evidence>
<dbReference type="CDD" id="cd03255">
    <property type="entry name" value="ABC_MJ0796_LolCDE_FtsE"/>
    <property type="match status" value="1"/>
</dbReference>
<accession>A0A0G3BC09</accession>
<dbReference type="SUPFAM" id="SSF52540">
    <property type="entry name" value="P-loop containing nucleoside triphosphate hydrolases"/>
    <property type="match status" value="1"/>
</dbReference>
<evidence type="ECO:0000256" key="5">
    <source>
        <dbReference type="ARBA" id="ARBA00022989"/>
    </source>
</evidence>
<dbReference type="GO" id="GO:0046677">
    <property type="term" value="P:response to antibiotic"/>
    <property type="evidence" value="ECO:0007669"/>
    <property type="project" value="UniProtKB-KW"/>
</dbReference>
<proteinExistence type="inferred from homology"/>
<keyword evidence="5" id="KW-0472">Membrane</keyword>
<dbReference type="RefSeq" id="WP_083437983.1">
    <property type="nucleotide sequence ID" value="NZ_CP011371.1"/>
</dbReference>
<dbReference type="AlphaFoldDB" id="A0A0G3BC09"/>
<evidence type="ECO:0000256" key="1">
    <source>
        <dbReference type="ARBA" id="ARBA00022448"/>
    </source>
</evidence>
<evidence type="ECO:0000256" key="6">
    <source>
        <dbReference type="ARBA" id="ARBA00023251"/>
    </source>
</evidence>
<dbReference type="Gene3D" id="3.40.50.300">
    <property type="entry name" value="P-loop containing nucleotide triphosphate hydrolases"/>
    <property type="match status" value="1"/>
</dbReference>
<feature type="domain" description="ABC transporter" evidence="8">
    <location>
        <begin position="4"/>
        <end position="243"/>
    </location>
</feature>
<dbReference type="GO" id="GO:0005886">
    <property type="term" value="C:plasma membrane"/>
    <property type="evidence" value="ECO:0007669"/>
    <property type="project" value="TreeGrafter"/>
</dbReference>
<comment type="similarity">
    <text evidence="7">Belongs to the ABC transporter superfamily. Macrolide exporter (TC 3.A.1.122) family.</text>
</comment>
<reference evidence="9 10" key="1">
    <citation type="submission" date="2015-05" db="EMBL/GenBank/DDBJ databases">
        <authorList>
            <person name="Tang B."/>
            <person name="Yu Y."/>
        </authorList>
    </citation>
    <scope>NUCLEOTIDE SEQUENCE [LARGE SCALE GENOMIC DNA]</scope>
    <source>
        <strain evidence="9 10">DSM 7029</strain>
    </source>
</reference>
<keyword evidence="10" id="KW-1185">Reference proteome</keyword>
<dbReference type="InterPro" id="IPR003593">
    <property type="entry name" value="AAA+_ATPase"/>
</dbReference>
<gene>
    <name evidence="9" type="ORF">AAW51_0203</name>
</gene>
<dbReference type="InterPro" id="IPR015854">
    <property type="entry name" value="ABC_transpr_LolD-like"/>
</dbReference>
<dbReference type="PANTHER" id="PTHR24220">
    <property type="entry name" value="IMPORT ATP-BINDING PROTEIN"/>
    <property type="match status" value="1"/>
</dbReference>
<evidence type="ECO:0000313" key="9">
    <source>
        <dbReference type="EMBL" id="AKJ26894.1"/>
    </source>
</evidence>
<keyword evidence="2" id="KW-1003">Cell membrane</keyword>
<keyword evidence="5" id="KW-1133">Transmembrane helix</keyword>
<dbReference type="PROSITE" id="PS00211">
    <property type="entry name" value="ABC_TRANSPORTER_1"/>
    <property type="match status" value="1"/>
</dbReference>
<dbReference type="FunFam" id="3.40.50.300:FF:000032">
    <property type="entry name" value="Export ABC transporter ATP-binding protein"/>
    <property type="match status" value="1"/>
</dbReference>
<organism evidence="9 10">
    <name type="scientific">Caldimonas brevitalea</name>
    <dbReference type="NCBI Taxonomy" id="413882"/>
    <lineage>
        <taxon>Bacteria</taxon>
        <taxon>Pseudomonadati</taxon>
        <taxon>Pseudomonadota</taxon>
        <taxon>Betaproteobacteria</taxon>
        <taxon>Burkholderiales</taxon>
        <taxon>Sphaerotilaceae</taxon>
        <taxon>Caldimonas</taxon>
    </lineage>
</organism>
<dbReference type="InterPro" id="IPR017911">
    <property type="entry name" value="MacB-like_ATP-bd"/>
</dbReference>
<evidence type="ECO:0000256" key="7">
    <source>
        <dbReference type="ARBA" id="ARBA00038388"/>
    </source>
</evidence>
<dbReference type="Pfam" id="PF00005">
    <property type="entry name" value="ABC_tran"/>
    <property type="match status" value="1"/>
</dbReference>
<dbReference type="KEGG" id="pbh:AAW51_0203"/>
<dbReference type="Proteomes" id="UP000035352">
    <property type="component" value="Chromosome"/>
</dbReference>
<dbReference type="EMBL" id="CP011371">
    <property type="protein sequence ID" value="AKJ26894.1"/>
    <property type="molecule type" value="Genomic_DNA"/>
</dbReference>
<dbReference type="OrthoDB" id="4814201at2"/>
<dbReference type="GO" id="GO:0022857">
    <property type="term" value="F:transmembrane transporter activity"/>
    <property type="evidence" value="ECO:0007669"/>
    <property type="project" value="TreeGrafter"/>
</dbReference>
<dbReference type="InterPro" id="IPR027417">
    <property type="entry name" value="P-loop_NTPase"/>
</dbReference>
<dbReference type="InterPro" id="IPR017871">
    <property type="entry name" value="ABC_transporter-like_CS"/>
</dbReference>
<dbReference type="PANTHER" id="PTHR24220:SF86">
    <property type="entry name" value="ABC TRANSPORTER ABCH.1"/>
    <property type="match status" value="1"/>
</dbReference>
<dbReference type="GO" id="GO:0005524">
    <property type="term" value="F:ATP binding"/>
    <property type="evidence" value="ECO:0007669"/>
    <property type="project" value="UniProtKB-KW"/>
</dbReference>
<protein>
    <submittedName>
        <fullName evidence="9">Methionine ABC transporter ATP-binding protein</fullName>
    </submittedName>
</protein>
<dbReference type="PROSITE" id="PS50893">
    <property type="entry name" value="ABC_TRANSPORTER_2"/>
    <property type="match status" value="1"/>
</dbReference>
<dbReference type="InterPro" id="IPR003439">
    <property type="entry name" value="ABC_transporter-like_ATP-bd"/>
</dbReference>
<dbReference type="SMART" id="SM00382">
    <property type="entry name" value="AAA"/>
    <property type="match status" value="1"/>
</dbReference>
<dbReference type="GO" id="GO:0016887">
    <property type="term" value="F:ATP hydrolysis activity"/>
    <property type="evidence" value="ECO:0007669"/>
    <property type="project" value="InterPro"/>
</dbReference>
<evidence type="ECO:0000256" key="3">
    <source>
        <dbReference type="ARBA" id="ARBA00022741"/>
    </source>
</evidence>
<dbReference type="STRING" id="413882.AAW51_0203"/>
<name>A0A0G3BC09_9BURK</name>